<keyword evidence="2" id="KW-1185">Reference proteome</keyword>
<comment type="caution">
    <text evidence="1">The sequence shown here is derived from an EMBL/GenBank/DDBJ whole genome shotgun (WGS) entry which is preliminary data.</text>
</comment>
<dbReference type="Proteomes" id="UP001054945">
    <property type="component" value="Unassembled WGS sequence"/>
</dbReference>
<gene>
    <name evidence="1" type="ORF">CEXT_314061</name>
</gene>
<dbReference type="EMBL" id="BPLR01004351">
    <property type="protein sequence ID" value="GIX94248.1"/>
    <property type="molecule type" value="Genomic_DNA"/>
</dbReference>
<protein>
    <submittedName>
        <fullName evidence="1">Uncharacterized protein</fullName>
    </submittedName>
</protein>
<reference evidence="1 2" key="1">
    <citation type="submission" date="2021-06" db="EMBL/GenBank/DDBJ databases">
        <title>Caerostris extrusa draft genome.</title>
        <authorList>
            <person name="Kono N."/>
            <person name="Arakawa K."/>
        </authorList>
    </citation>
    <scope>NUCLEOTIDE SEQUENCE [LARGE SCALE GENOMIC DNA]</scope>
</reference>
<evidence type="ECO:0000313" key="1">
    <source>
        <dbReference type="EMBL" id="GIX94248.1"/>
    </source>
</evidence>
<organism evidence="1 2">
    <name type="scientific">Caerostris extrusa</name>
    <name type="common">Bark spider</name>
    <name type="synonym">Caerostris bankana</name>
    <dbReference type="NCBI Taxonomy" id="172846"/>
    <lineage>
        <taxon>Eukaryota</taxon>
        <taxon>Metazoa</taxon>
        <taxon>Ecdysozoa</taxon>
        <taxon>Arthropoda</taxon>
        <taxon>Chelicerata</taxon>
        <taxon>Arachnida</taxon>
        <taxon>Araneae</taxon>
        <taxon>Araneomorphae</taxon>
        <taxon>Entelegynae</taxon>
        <taxon>Araneoidea</taxon>
        <taxon>Araneidae</taxon>
        <taxon>Caerostris</taxon>
    </lineage>
</organism>
<name>A0AAV4PDZ4_CAEEX</name>
<proteinExistence type="predicted"/>
<dbReference type="AlphaFoldDB" id="A0AAV4PDZ4"/>
<accession>A0AAV4PDZ4</accession>
<evidence type="ECO:0000313" key="2">
    <source>
        <dbReference type="Proteomes" id="UP001054945"/>
    </source>
</evidence>
<sequence length="146" mass="16302">MNKRAAVGQREAPRSLLLIFEDAAQECRERWPMVVSPQTYLKIISMSPRPIITGSDQSKENPGAGHRGLVINYQKNHSVAMATAFPRVPLRSCTGGSFYVGPRIFHRPIIRLMGQSADYPGGSGIVKGCDFFPHIKRVLRHRRDSS</sequence>